<evidence type="ECO:0000256" key="10">
    <source>
        <dbReference type="ARBA" id="ARBA00048743"/>
    </source>
</evidence>
<comment type="caution">
    <text evidence="13">The sequence shown here is derived from an EMBL/GenBank/DDBJ whole genome shotgun (WGS) entry which is preliminary data.</text>
</comment>
<dbReference type="RefSeq" id="WP_400195370.1">
    <property type="nucleotide sequence ID" value="NZ_CAYAYE010000032.1"/>
</dbReference>
<organism evidence="13 14">
    <name type="scientific">Candidatus Methanomassiliicoccus intestinalis</name>
    <dbReference type="NCBI Taxonomy" id="1406512"/>
    <lineage>
        <taxon>Archaea</taxon>
        <taxon>Methanobacteriati</taxon>
        <taxon>Thermoplasmatota</taxon>
        <taxon>Thermoplasmata</taxon>
        <taxon>Methanomassiliicoccales</taxon>
        <taxon>Methanomassiliicoccaceae</taxon>
        <taxon>Methanomassiliicoccus</taxon>
    </lineage>
</organism>
<evidence type="ECO:0000256" key="8">
    <source>
        <dbReference type="ARBA" id="ARBA00022840"/>
    </source>
</evidence>
<evidence type="ECO:0000256" key="11">
    <source>
        <dbReference type="HAMAP-Rule" id="MF_00165"/>
    </source>
</evidence>
<dbReference type="Pfam" id="PF02223">
    <property type="entry name" value="Thymidylate_kin"/>
    <property type="match status" value="1"/>
</dbReference>
<evidence type="ECO:0000256" key="3">
    <source>
        <dbReference type="ARBA" id="ARBA00013355"/>
    </source>
</evidence>
<sequence length="202" mass="22581">MNSAAKGRFIVFEGIDGAGKSELSRRLSEHLASLGIDTVLTAEPSDSWIGDVLRTESKTTGPVANTLFYVADRAEHTSQIKKWLNSGRWVLCDRYVGSTLAYQGALLSDKVENAWNWLKEINRPAAISPDVTFLLKISPEEAMNRLNLRAGIPGRFEKFNFLKKVSDNYDLVAFEDPSYVIVDASMSRDDVFSYVLSRLPEI</sequence>
<dbReference type="GO" id="GO:0005524">
    <property type="term" value="F:ATP binding"/>
    <property type="evidence" value="ECO:0007669"/>
    <property type="project" value="UniProtKB-UniRule"/>
</dbReference>
<protein>
    <recommendedName>
        <fullName evidence="3 11">Probable thymidylate kinase</fullName>
        <ecNumber evidence="2 11">2.7.4.9</ecNumber>
    </recommendedName>
    <alternativeName>
        <fullName evidence="9 11">dTMP kinase</fullName>
    </alternativeName>
</protein>
<comment type="similarity">
    <text evidence="1 11">Belongs to the thymidylate kinase family.</text>
</comment>
<dbReference type="NCBIfam" id="TIGR00041">
    <property type="entry name" value="DTMP_kinase"/>
    <property type="match status" value="1"/>
</dbReference>
<evidence type="ECO:0000256" key="7">
    <source>
        <dbReference type="ARBA" id="ARBA00022777"/>
    </source>
</evidence>
<dbReference type="InterPro" id="IPR018094">
    <property type="entry name" value="Thymidylate_kinase"/>
</dbReference>
<dbReference type="SUPFAM" id="SSF52540">
    <property type="entry name" value="P-loop containing nucleoside triphosphate hydrolases"/>
    <property type="match status" value="1"/>
</dbReference>
<keyword evidence="5 11" id="KW-0545">Nucleotide biosynthesis</keyword>
<dbReference type="HAMAP" id="MF_00165">
    <property type="entry name" value="Thymidylate_kinase"/>
    <property type="match status" value="1"/>
</dbReference>
<feature type="binding site" evidence="11">
    <location>
        <begin position="14"/>
        <end position="21"/>
    </location>
    <ligand>
        <name>ATP</name>
        <dbReference type="ChEBI" id="CHEBI:30616"/>
    </ligand>
</feature>
<comment type="catalytic activity">
    <reaction evidence="10 11">
        <text>dTMP + ATP = dTDP + ADP</text>
        <dbReference type="Rhea" id="RHEA:13517"/>
        <dbReference type="ChEBI" id="CHEBI:30616"/>
        <dbReference type="ChEBI" id="CHEBI:58369"/>
        <dbReference type="ChEBI" id="CHEBI:63528"/>
        <dbReference type="ChEBI" id="CHEBI:456216"/>
        <dbReference type="EC" id="2.7.4.9"/>
    </reaction>
</comment>
<dbReference type="PANTHER" id="PTHR10344">
    <property type="entry name" value="THYMIDYLATE KINASE"/>
    <property type="match status" value="1"/>
</dbReference>
<dbReference type="GO" id="GO:0006227">
    <property type="term" value="P:dUDP biosynthetic process"/>
    <property type="evidence" value="ECO:0007669"/>
    <property type="project" value="TreeGrafter"/>
</dbReference>
<dbReference type="GO" id="GO:0006233">
    <property type="term" value="P:dTDP biosynthetic process"/>
    <property type="evidence" value="ECO:0007669"/>
    <property type="project" value="InterPro"/>
</dbReference>
<reference evidence="13" key="1">
    <citation type="submission" date="2016-03" db="EMBL/GenBank/DDBJ databases">
        <authorList>
            <person name="Borrel G."/>
            <person name="Mccann A."/>
            <person name="O'Toole P.W."/>
        </authorList>
    </citation>
    <scope>NUCLEOTIDE SEQUENCE</scope>
    <source>
        <strain evidence="13">183</strain>
    </source>
</reference>
<dbReference type="EC" id="2.7.4.9" evidence="2 11"/>
<evidence type="ECO:0000256" key="9">
    <source>
        <dbReference type="ARBA" id="ARBA00029962"/>
    </source>
</evidence>
<keyword evidence="6 11" id="KW-0547">Nucleotide-binding</keyword>
<evidence type="ECO:0000256" key="6">
    <source>
        <dbReference type="ARBA" id="ARBA00022741"/>
    </source>
</evidence>
<dbReference type="InterPro" id="IPR039430">
    <property type="entry name" value="Thymidylate_kin-like_dom"/>
</dbReference>
<proteinExistence type="inferred from homology"/>
<dbReference type="Proteomes" id="UP000752814">
    <property type="component" value="Unassembled WGS sequence"/>
</dbReference>
<keyword evidence="8 11" id="KW-0067">ATP-binding</keyword>
<dbReference type="GO" id="GO:0005737">
    <property type="term" value="C:cytoplasm"/>
    <property type="evidence" value="ECO:0007669"/>
    <property type="project" value="TreeGrafter"/>
</dbReference>
<evidence type="ECO:0000256" key="5">
    <source>
        <dbReference type="ARBA" id="ARBA00022727"/>
    </source>
</evidence>
<accession>A0A8J8PCH7</accession>
<dbReference type="PANTHER" id="PTHR10344:SF4">
    <property type="entry name" value="UMP-CMP KINASE 2, MITOCHONDRIAL"/>
    <property type="match status" value="1"/>
</dbReference>
<feature type="domain" description="Thymidylate kinase-like" evidence="12">
    <location>
        <begin position="12"/>
        <end position="192"/>
    </location>
</feature>
<dbReference type="InterPro" id="IPR018095">
    <property type="entry name" value="Thymidylate_kin_CS"/>
</dbReference>
<dbReference type="InterPro" id="IPR027417">
    <property type="entry name" value="P-loop_NTPase"/>
</dbReference>
<dbReference type="CDD" id="cd01672">
    <property type="entry name" value="TMPK"/>
    <property type="match status" value="1"/>
</dbReference>
<keyword evidence="7 11" id="KW-0418">Kinase</keyword>
<dbReference type="Gene3D" id="3.40.50.300">
    <property type="entry name" value="P-loop containing nucleotide triphosphate hydrolases"/>
    <property type="match status" value="1"/>
</dbReference>
<dbReference type="GO" id="GO:0006235">
    <property type="term" value="P:dTTP biosynthetic process"/>
    <property type="evidence" value="ECO:0007669"/>
    <property type="project" value="UniProtKB-UniRule"/>
</dbReference>
<dbReference type="GO" id="GO:0004798">
    <property type="term" value="F:dTMP kinase activity"/>
    <property type="evidence" value="ECO:0007669"/>
    <property type="project" value="UniProtKB-UniRule"/>
</dbReference>
<evidence type="ECO:0000256" key="2">
    <source>
        <dbReference type="ARBA" id="ARBA00012980"/>
    </source>
</evidence>
<evidence type="ECO:0000259" key="12">
    <source>
        <dbReference type="Pfam" id="PF02223"/>
    </source>
</evidence>
<evidence type="ECO:0000256" key="1">
    <source>
        <dbReference type="ARBA" id="ARBA00009776"/>
    </source>
</evidence>
<evidence type="ECO:0000256" key="4">
    <source>
        <dbReference type="ARBA" id="ARBA00022679"/>
    </source>
</evidence>
<gene>
    <name evidence="11" type="primary">tmk</name>
    <name evidence="13" type="ORF">A3207_06115</name>
</gene>
<dbReference type="PROSITE" id="PS01331">
    <property type="entry name" value="THYMIDYLATE_KINASE"/>
    <property type="match status" value="1"/>
</dbReference>
<dbReference type="AlphaFoldDB" id="A0A8J8PCH7"/>
<name>A0A8J8PCH7_9ARCH</name>
<evidence type="ECO:0000313" key="14">
    <source>
        <dbReference type="Proteomes" id="UP000752814"/>
    </source>
</evidence>
<keyword evidence="4 11" id="KW-0808">Transferase</keyword>
<evidence type="ECO:0000313" key="13">
    <source>
        <dbReference type="EMBL" id="TQS84403.1"/>
    </source>
</evidence>
<dbReference type="EMBL" id="LVVT01000002">
    <property type="protein sequence ID" value="TQS84403.1"/>
    <property type="molecule type" value="Genomic_DNA"/>
</dbReference>